<sequence length="663" mass="72145">MGGRLHGQHTLHEEFVPRLVGLHHTGNYQVPLAFPAGAPVVEIVGGRGSGRTALIDAVHDAYIGRVPLARVDLDAPGFGEPSVADLADETAPNASRITQLLYVLAYRLGLDVKHFGKALAFPRLSLGLLVVTAWRPANAGERDVRPADLRRAEADLRTLVTAEDPDLRRRRESLGRWFDLVTANLPQVLSAVPGLDALAGIVLDAARQQLLRGEPDRGALAWWGERLHGSQGYQGDSLQRLFQFVRVFRRLDERRRTAEEHLVAALLDDIDANYGRLRRLNRKPRPLLLIDNAHTATGRAFLGLLERGRAPRTGPVTRPVVLATLLGRGDNHPPLTEASAAGAPGDGPLVLGIPAVEGSHIAEMLSPVDYPDHLPRLLARYSGGRAAGARTLADTAVRRVRETGGGPDTAGLLDEAAPDLLAKLLPDPVVRDRLVLLSAAADPATRRGLWTFAHPEDHSQDLVAARVREADDYRRASCLDGDRALDMVLRHRFAATTPHERWRDTHLRLRSLCDPRGDSYLHHTLALGRTEEVVCALHHRFTAAAPARWLATLNTVCSAPRPRQGYEPPPCAPALSCTACGSDRHGVRHEAVASLVPLLWRLSDPLTLAPREDELTTVRIALETLYGNRAAHAAYLEASTAWPARLRAGVQAPDLPVPEGVPS</sequence>
<dbReference type="EMBL" id="CP060825">
    <property type="protein sequence ID" value="QNP61941.1"/>
    <property type="molecule type" value="Genomic_DNA"/>
</dbReference>
<dbReference type="Proteomes" id="UP000516230">
    <property type="component" value="Chromosome"/>
</dbReference>
<evidence type="ECO:0000313" key="1">
    <source>
        <dbReference type="EMBL" id="QNP61941.1"/>
    </source>
</evidence>
<accession>A0A7H0HN25</accession>
<keyword evidence="2" id="KW-1185">Reference proteome</keyword>
<gene>
    <name evidence="1" type="ORF">IAG43_02715</name>
</gene>
<proteinExistence type="predicted"/>
<protein>
    <submittedName>
        <fullName evidence="1">Uncharacterized protein</fullName>
    </submittedName>
</protein>
<organism evidence="1 2">
    <name type="scientific">Streptomyces genisteinicus</name>
    <dbReference type="NCBI Taxonomy" id="2768068"/>
    <lineage>
        <taxon>Bacteria</taxon>
        <taxon>Bacillati</taxon>
        <taxon>Actinomycetota</taxon>
        <taxon>Actinomycetes</taxon>
        <taxon>Kitasatosporales</taxon>
        <taxon>Streptomycetaceae</taxon>
        <taxon>Streptomyces</taxon>
    </lineage>
</organism>
<dbReference type="RefSeq" id="WP_187739143.1">
    <property type="nucleotide sequence ID" value="NZ_CP060825.1"/>
</dbReference>
<name>A0A7H0HN25_9ACTN</name>
<dbReference type="KEGG" id="sgj:IAG43_02715"/>
<reference evidence="1 2" key="1">
    <citation type="submission" date="2020-08" db="EMBL/GenBank/DDBJ databases">
        <title>A novel species.</title>
        <authorList>
            <person name="Gao J."/>
        </authorList>
    </citation>
    <scope>NUCLEOTIDE SEQUENCE [LARGE SCALE GENOMIC DNA]</scope>
    <source>
        <strain evidence="1 2">CRPJ-33</strain>
    </source>
</reference>
<dbReference type="AlphaFoldDB" id="A0A7H0HN25"/>
<evidence type="ECO:0000313" key="2">
    <source>
        <dbReference type="Proteomes" id="UP000516230"/>
    </source>
</evidence>